<dbReference type="PANTHER" id="PTHR10157:SF23">
    <property type="entry name" value="MOXD1 HOMOLOG 1"/>
    <property type="match status" value="1"/>
</dbReference>
<dbReference type="Gene3D" id="2.60.120.230">
    <property type="match status" value="1"/>
</dbReference>
<dbReference type="InterPro" id="IPR000323">
    <property type="entry name" value="Cu2_ascorb_mOase_N"/>
</dbReference>
<dbReference type="PRINTS" id="PR00767">
    <property type="entry name" value="DBMONOXGNASE"/>
</dbReference>
<dbReference type="Proteomes" id="UP000663873">
    <property type="component" value="Unassembled WGS sequence"/>
</dbReference>
<dbReference type="EMBL" id="CAJOBP010000239">
    <property type="protein sequence ID" value="CAF4147359.1"/>
    <property type="molecule type" value="Genomic_DNA"/>
</dbReference>
<dbReference type="Pfam" id="PF03712">
    <property type="entry name" value="Cu2_monoox_C"/>
    <property type="match status" value="1"/>
</dbReference>
<dbReference type="InterPro" id="IPR036939">
    <property type="entry name" value="Cu2_ascorb_mOase_N_sf"/>
</dbReference>
<dbReference type="InterPro" id="IPR008977">
    <property type="entry name" value="PHM/PNGase_F_dom_sf"/>
</dbReference>
<dbReference type="InterPro" id="IPR024548">
    <property type="entry name" value="Cu2_monoox_C"/>
</dbReference>
<feature type="chain" id="PRO_5035693968" description="DOMON domain-containing protein" evidence="4">
    <location>
        <begin position="17"/>
        <end position="571"/>
    </location>
</feature>
<feature type="domain" description="DOMON" evidence="5">
    <location>
        <begin position="36"/>
        <end position="153"/>
    </location>
</feature>
<dbReference type="SMART" id="SM00664">
    <property type="entry name" value="DoH"/>
    <property type="match status" value="1"/>
</dbReference>
<keyword evidence="2" id="KW-1015">Disulfide bond</keyword>
<evidence type="ECO:0000256" key="1">
    <source>
        <dbReference type="ARBA" id="ARBA00010676"/>
    </source>
</evidence>
<dbReference type="InterPro" id="IPR028460">
    <property type="entry name" value="Tbh/DBH"/>
</dbReference>
<dbReference type="InterPro" id="IPR005018">
    <property type="entry name" value="DOMON_domain"/>
</dbReference>
<organism evidence="7 8">
    <name type="scientific">Rotaria socialis</name>
    <dbReference type="NCBI Taxonomy" id="392032"/>
    <lineage>
        <taxon>Eukaryota</taxon>
        <taxon>Metazoa</taxon>
        <taxon>Spiralia</taxon>
        <taxon>Gnathifera</taxon>
        <taxon>Rotifera</taxon>
        <taxon>Eurotatoria</taxon>
        <taxon>Bdelloidea</taxon>
        <taxon>Philodinida</taxon>
        <taxon>Philodinidae</taxon>
        <taxon>Rotaria</taxon>
    </lineage>
</organism>
<dbReference type="Pfam" id="PF01082">
    <property type="entry name" value="Cu2_monooxygen"/>
    <property type="match status" value="1"/>
</dbReference>
<keyword evidence="4" id="KW-0732">Signal</keyword>
<dbReference type="Proteomes" id="UP000663851">
    <property type="component" value="Unassembled WGS sequence"/>
</dbReference>
<comment type="caution">
    <text evidence="7">The sequence shown here is derived from an EMBL/GenBank/DDBJ whole genome shotgun (WGS) entry which is preliminary data.</text>
</comment>
<dbReference type="SUPFAM" id="SSF49344">
    <property type="entry name" value="CBD9-like"/>
    <property type="match status" value="1"/>
</dbReference>
<dbReference type="Pfam" id="PF03351">
    <property type="entry name" value="DOMON"/>
    <property type="match status" value="1"/>
</dbReference>
<dbReference type="InterPro" id="IPR014784">
    <property type="entry name" value="Cu2_ascorb_mOase-like_C"/>
</dbReference>
<dbReference type="EMBL" id="CAJOBO010000343">
    <property type="protein sequence ID" value="CAF4197342.1"/>
    <property type="molecule type" value="Genomic_DNA"/>
</dbReference>
<evidence type="ECO:0000313" key="8">
    <source>
        <dbReference type="Proteomes" id="UP000663851"/>
    </source>
</evidence>
<accession>A0A820B988</accession>
<sequence length="571" mass="65061">MLFIVLLLVAIGDVVSISSPITPFTTYRYSTELEKGIADLWWTVDNGAKDITFELHMKTTGWVALGISPGGGMEGADIGVGWVDTEGKVHFQDRHAFDFVKPVIDNTTENWLALRGRESNGWTAIQFRRLLDTCDPMDVEIKSGTNVIIYAYGLTDPVGDINYHQNRRGSRMIPLQSYANPPTENKFTGLDYFEFRLNNYAVPSNDTTYHCKVYKAPARYSRKRHAIAHKTMIDPNNVDLVHHLVLYECDQTVKFDDNNLPDGACDDYYREFSHCLSNTATVWAVGGEEIVEFPTEAGYPVGGDFGIKYYVIEMHYNNPKLIPNRRDNTGIRFYIGKELRQYDLGYLAFGTSSNALALTIPPKVDQFTVDSFCPSEFSKNFPESGITVVSALLHAHLQGRSLGTKLIRNNTAVEYLFNAERYDFNYQFDNRLSEPIKLYPGDEFATRCVYNTMNKNEVTLGGQRTTDEMCSQIFTYYPRVKDLYGCFSMNHPDAWQAIRNRVSNNFNNTEMLDWIKNIEWTPTVAAQWQEFYNDASRMVIYSAVNNTKSEILAALPKYKDLPIKSCQTESI</sequence>
<dbReference type="PROSITE" id="PS50836">
    <property type="entry name" value="DOMON"/>
    <property type="match status" value="1"/>
</dbReference>
<keyword evidence="9" id="KW-1185">Reference proteome</keyword>
<comment type="similarity">
    <text evidence="1">Belongs to the copper type II ascorbate-dependent monooxygenase family.</text>
</comment>
<dbReference type="PANTHER" id="PTHR10157">
    <property type="entry name" value="DOPAMINE BETA HYDROXYLASE RELATED"/>
    <property type="match status" value="1"/>
</dbReference>
<gene>
    <name evidence="7" type="ORF">HFQ381_LOCUS7240</name>
    <name evidence="6" type="ORF">UJA718_LOCUS3260</name>
</gene>
<evidence type="ECO:0000256" key="3">
    <source>
        <dbReference type="ARBA" id="ARBA00023180"/>
    </source>
</evidence>
<feature type="signal peptide" evidence="4">
    <location>
        <begin position="1"/>
        <end position="16"/>
    </location>
</feature>
<proteinExistence type="inferred from homology"/>
<dbReference type="InterPro" id="IPR045266">
    <property type="entry name" value="DOH_DOMON"/>
</dbReference>
<dbReference type="GO" id="GO:0005507">
    <property type="term" value="F:copper ion binding"/>
    <property type="evidence" value="ECO:0007669"/>
    <property type="project" value="InterPro"/>
</dbReference>
<evidence type="ECO:0000256" key="2">
    <source>
        <dbReference type="ARBA" id="ARBA00023157"/>
    </source>
</evidence>
<protein>
    <recommendedName>
        <fullName evidence="5">DOMON domain-containing protein</fullName>
    </recommendedName>
</protein>
<dbReference type="CDD" id="cd09631">
    <property type="entry name" value="DOMON_DOH"/>
    <property type="match status" value="1"/>
</dbReference>
<dbReference type="SUPFAM" id="SSF49742">
    <property type="entry name" value="PHM/PNGase F"/>
    <property type="match status" value="2"/>
</dbReference>
<evidence type="ECO:0000313" key="9">
    <source>
        <dbReference type="Proteomes" id="UP000663873"/>
    </source>
</evidence>
<dbReference type="GO" id="GO:0004500">
    <property type="term" value="F:dopamine beta-monooxygenase activity"/>
    <property type="evidence" value="ECO:0007669"/>
    <property type="project" value="InterPro"/>
</dbReference>
<keyword evidence="3" id="KW-0325">Glycoprotein</keyword>
<evidence type="ECO:0000313" key="7">
    <source>
        <dbReference type="EMBL" id="CAF4197342.1"/>
    </source>
</evidence>
<reference evidence="7" key="1">
    <citation type="submission" date="2021-02" db="EMBL/GenBank/DDBJ databases">
        <authorList>
            <person name="Nowell W R."/>
        </authorList>
    </citation>
    <scope>NUCLEOTIDE SEQUENCE</scope>
</reference>
<evidence type="ECO:0000256" key="4">
    <source>
        <dbReference type="SAM" id="SignalP"/>
    </source>
</evidence>
<evidence type="ECO:0000313" key="6">
    <source>
        <dbReference type="EMBL" id="CAF4147359.1"/>
    </source>
</evidence>
<dbReference type="Gene3D" id="2.60.120.310">
    <property type="entry name" value="Copper type II, ascorbate-dependent monooxygenase, N-terminal domain"/>
    <property type="match status" value="1"/>
</dbReference>
<dbReference type="AlphaFoldDB" id="A0A820B988"/>
<dbReference type="Gene3D" id="2.60.40.1210">
    <property type="entry name" value="Cellobiose dehydrogenase, cytochrome domain"/>
    <property type="match status" value="1"/>
</dbReference>
<dbReference type="InterPro" id="IPR000945">
    <property type="entry name" value="DBH-like"/>
</dbReference>
<evidence type="ECO:0000259" key="5">
    <source>
        <dbReference type="PROSITE" id="PS50836"/>
    </source>
</evidence>
<name>A0A820B988_9BILA</name>
<dbReference type="FunFam" id="2.60.120.230:FF:000001">
    <property type="entry name" value="Monooxygenase, DBH-like 1"/>
    <property type="match status" value="1"/>
</dbReference>